<name>A0ACC1DHS3_9NEOP</name>
<sequence length="535" mass="60747">MVQVKVAEGWLEGEKLKVVTGDAYYYSFKGIPYAQPPVGKLRFKDPLPLKPWQGIRKATKHGPNCPQIDIFTRKNIQGSEDCLHLNVYTPNLKPVTPLPVMFFIHGGGYKSGSGDDQHYGADFLVQHNVILVTINYRLGIFGFLCFDTEEVPGNAGLKDQALALKWVNENISKFGGDPKNITVFGESAGGASTIAHVLSPHSKGLFQRAISMSGVPICDWSLPYQPRRRAFRLGKILGLETEDPEALLQFLQSLPSEQLIHQNPTVLAYEDITQSNLLKFYHFTPVVERDFGCSHFLTENPLDVLKKGNINDVDILIGHTNEECSLAVQGFEELYIKDYIRYPETLTPRDIALKANYDNVLEASDAIRRYFFGSKKVSVENMREFITYASEASFIYNIVRFADKIPKKQNKRYFYRFSTYSEINHYGKNGEKYGIKGASHLDDLLYLFNANVLNMNVDKNSKEYKLIQLTCTVFTNFAKYGNPTPDGSLGVTWPEYDNVKRAIVDITDRLNVLEDYSKETQEFWKSVYENAGLEY</sequence>
<accession>A0ACC1DHS3</accession>
<proteinExistence type="predicted"/>
<comment type="caution">
    <text evidence="1">The sequence shown here is derived from an EMBL/GenBank/DDBJ whole genome shotgun (WGS) entry which is preliminary data.</text>
</comment>
<protein>
    <submittedName>
        <fullName evidence="1">Uncharacterized protein</fullName>
    </submittedName>
</protein>
<evidence type="ECO:0000313" key="2">
    <source>
        <dbReference type="Proteomes" id="UP000824533"/>
    </source>
</evidence>
<dbReference type="EMBL" id="CM034388">
    <property type="protein sequence ID" value="KAJ0183514.1"/>
    <property type="molecule type" value="Genomic_DNA"/>
</dbReference>
<organism evidence="1 2">
    <name type="scientific">Dendrolimus kikuchii</name>
    <dbReference type="NCBI Taxonomy" id="765133"/>
    <lineage>
        <taxon>Eukaryota</taxon>
        <taxon>Metazoa</taxon>
        <taxon>Ecdysozoa</taxon>
        <taxon>Arthropoda</taxon>
        <taxon>Hexapoda</taxon>
        <taxon>Insecta</taxon>
        <taxon>Pterygota</taxon>
        <taxon>Neoptera</taxon>
        <taxon>Endopterygota</taxon>
        <taxon>Lepidoptera</taxon>
        <taxon>Glossata</taxon>
        <taxon>Ditrysia</taxon>
        <taxon>Bombycoidea</taxon>
        <taxon>Lasiocampidae</taxon>
        <taxon>Dendrolimus</taxon>
    </lineage>
</organism>
<gene>
    <name evidence="1" type="ORF">K1T71_001490</name>
</gene>
<keyword evidence="2" id="KW-1185">Reference proteome</keyword>
<dbReference type="Proteomes" id="UP000824533">
    <property type="component" value="Linkage Group LG02"/>
</dbReference>
<evidence type="ECO:0000313" key="1">
    <source>
        <dbReference type="EMBL" id="KAJ0183514.1"/>
    </source>
</evidence>
<reference evidence="1 2" key="1">
    <citation type="journal article" date="2021" name="Front. Genet.">
        <title>Chromosome-Level Genome Assembly Reveals Significant Gene Expansion in the Toll and IMD Signaling Pathways of Dendrolimus kikuchii.</title>
        <authorList>
            <person name="Zhou J."/>
            <person name="Wu P."/>
            <person name="Xiong Z."/>
            <person name="Liu N."/>
            <person name="Zhao N."/>
            <person name="Ji M."/>
            <person name="Qiu Y."/>
            <person name="Yang B."/>
        </authorList>
    </citation>
    <scope>NUCLEOTIDE SEQUENCE [LARGE SCALE GENOMIC DNA]</scope>
    <source>
        <strain evidence="1">Ann1</strain>
    </source>
</reference>